<dbReference type="Pfam" id="PF00246">
    <property type="entry name" value="Peptidase_M14"/>
    <property type="match status" value="1"/>
</dbReference>
<gene>
    <name evidence="4" type="ORF">GRI58_12100</name>
</gene>
<dbReference type="SUPFAM" id="SSF53187">
    <property type="entry name" value="Zn-dependent exopeptidases"/>
    <property type="match status" value="1"/>
</dbReference>
<comment type="caution">
    <text evidence="4">The sequence shown here is derived from an EMBL/GenBank/DDBJ whole genome shotgun (WGS) entry which is preliminary data.</text>
</comment>
<proteinExistence type="inferred from homology"/>
<feature type="active site" description="Proton donor/acceptor" evidence="2">
    <location>
        <position position="304"/>
    </location>
</feature>
<dbReference type="OrthoDB" id="6221272at2"/>
<sequence>MGEREFALAIGPEHAPPINPSPWYAFRYRTVGDQNITVRLDYIDAKHRYRPKLSKNGTVSVLGAQVSEAGRHARLTLPAGGGIVSGQEIFGQARYDRLLDRLAKLQGSTRLTLGRSLDGRPLKALLLGSAKAPYLVVLIGRQHPPEVTGALAMEAFLHELAAQIAVGEVDLDRYRFLIVPMLNPDGVYHGHWRANRGGQDLNRDWGHFTQPETQAVRNWLNDLSVDVCPIAMVDFHSTGRNLFYVQGKAETDAAQEAFLSSWLGRAGPIPGYDFTIERRNANPGSGTSKNWFHQRYGIPAYTYEVGDETDRTAIARSASLLARRFIPALVGLPGDTASRCNTTD</sequence>
<protein>
    <recommendedName>
        <fullName evidence="3">Peptidase M14 domain-containing protein</fullName>
    </recommendedName>
</protein>
<dbReference type="AlphaFoldDB" id="A0A845AL03"/>
<dbReference type="PANTHER" id="PTHR12756:SF11">
    <property type="entry name" value="CYTOSOLIC CARBOXYPEPTIDASE 1"/>
    <property type="match status" value="1"/>
</dbReference>
<comment type="similarity">
    <text evidence="2">Belongs to the peptidase M14 family.</text>
</comment>
<reference evidence="4 5" key="1">
    <citation type="submission" date="2019-12" db="EMBL/GenBank/DDBJ databases">
        <title>Genomic-based taxomic classification of the family Erythrobacteraceae.</title>
        <authorList>
            <person name="Xu L."/>
        </authorList>
    </citation>
    <scope>NUCLEOTIDE SEQUENCE [LARGE SCALE GENOMIC DNA]</scope>
    <source>
        <strain evidence="4 5">KEMB 9005-328</strain>
    </source>
</reference>
<dbReference type="Gene3D" id="3.40.630.10">
    <property type="entry name" value="Zn peptidases"/>
    <property type="match status" value="1"/>
</dbReference>
<evidence type="ECO:0000313" key="5">
    <source>
        <dbReference type="Proteomes" id="UP000439780"/>
    </source>
</evidence>
<dbReference type="SMART" id="SM00631">
    <property type="entry name" value="Zn_pept"/>
    <property type="match status" value="1"/>
</dbReference>
<comment type="cofactor">
    <cofactor evidence="1">
        <name>Zn(2+)</name>
        <dbReference type="ChEBI" id="CHEBI:29105"/>
    </cofactor>
</comment>
<evidence type="ECO:0000313" key="4">
    <source>
        <dbReference type="EMBL" id="MXP29561.1"/>
    </source>
</evidence>
<accession>A0A845AL03</accession>
<evidence type="ECO:0000256" key="1">
    <source>
        <dbReference type="ARBA" id="ARBA00001947"/>
    </source>
</evidence>
<name>A0A845AL03_9SPHN</name>
<evidence type="ECO:0000256" key="2">
    <source>
        <dbReference type="PROSITE-ProRule" id="PRU01379"/>
    </source>
</evidence>
<organism evidence="4 5">
    <name type="scientific">Qipengyuania algicida</name>
    <dbReference type="NCBI Taxonomy" id="1836209"/>
    <lineage>
        <taxon>Bacteria</taxon>
        <taxon>Pseudomonadati</taxon>
        <taxon>Pseudomonadota</taxon>
        <taxon>Alphaproteobacteria</taxon>
        <taxon>Sphingomonadales</taxon>
        <taxon>Erythrobacteraceae</taxon>
        <taxon>Qipengyuania</taxon>
    </lineage>
</organism>
<dbReference type="InterPro" id="IPR000834">
    <property type="entry name" value="Peptidase_M14"/>
</dbReference>
<dbReference type="RefSeq" id="WP_160753857.1">
    <property type="nucleotide sequence ID" value="NZ_WTYA01000009.1"/>
</dbReference>
<keyword evidence="5" id="KW-1185">Reference proteome</keyword>
<evidence type="ECO:0000259" key="3">
    <source>
        <dbReference type="PROSITE" id="PS52035"/>
    </source>
</evidence>
<dbReference type="InterPro" id="IPR050821">
    <property type="entry name" value="Cytosolic_carboxypeptidase"/>
</dbReference>
<dbReference type="EMBL" id="WTYA01000009">
    <property type="protein sequence ID" value="MXP29561.1"/>
    <property type="molecule type" value="Genomic_DNA"/>
</dbReference>
<dbReference type="PANTHER" id="PTHR12756">
    <property type="entry name" value="CYTOSOLIC CARBOXYPEPTIDASE"/>
    <property type="match status" value="1"/>
</dbReference>
<dbReference type="Proteomes" id="UP000439780">
    <property type="component" value="Unassembled WGS sequence"/>
</dbReference>
<dbReference type="CDD" id="cd06237">
    <property type="entry name" value="M14_Nna1-like"/>
    <property type="match status" value="1"/>
</dbReference>
<dbReference type="GO" id="GO:0006508">
    <property type="term" value="P:proteolysis"/>
    <property type="evidence" value="ECO:0007669"/>
    <property type="project" value="InterPro"/>
</dbReference>
<feature type="domain" description="Peptidase M14" evidence="3">
    <location>
        <begin position="88"/>
        <end position="326"/>
    </location>
</feature>
<dbReference type="GO" id="GO:0004181">
    <property type="term" value="F:metallocarboxypeptidase activity"/>
    <property type="evidence" value="ECO:0007669"/>
    <property type="project" value="InterPro"/>
</dbReference>
<dbReference type="GO" id="GO:0008270">
    <property type="term" value="F:zinc ion binding"/>
    <property type="evidence" value="ECO:0007669"/>
    <property type="project" value="InterPro"/>
</dbReference>
<dbReference type="PROSITE" id="PS52035">
    <property type="entry name" value="PEPTIDASE_M14"/>
    <property type="match status" value="1"/>
</dbReference>